<dbReference type="Proteomes" id="UP001161247">
    <property type="component" value="Chromosome 9"/>
</dbReference>
<keyword evidence="3" id="KW-1185">Reference proteome</keyword>
<dbReference type="InterPro" id="IPR040256">
    <property type="entry name" value="At4g02000-like"/>
</dbReference>
<evidence type="ECO:0000313" key="2">
    <source>
        <dbReference type="EMBL" id="CAI9118061.1"/>
    </source>
</evidence>
<accession>A0AAV1EEE3</accession>
<proteinExistence type="predicted"/>
<gene>
    <name evidence="2" type="ORF">OLC1_LOCUS24022</name>
</gene>
<dbReference type="PANTHER" id="PTHR31286">
    <property type="entry name" value="GLYCINE-RICH CELL WALL STRUCTURAL PROTEIN 1.8-LIKE"/>
    <property type="match status" value="1"/>
</dbReference>
<evidence type="ECO:0000256" key="1">
    <source>
        <dbReference type="SAM" id="MobiDB-lite"/>
    </source>
</evidence>
<protein>
    <submittedName>
        <fullName evidence="2">OLC1v1019574C1</fullName>
    </submittedName>
</protein>
<name>A0AAV1EEE3_OLDCO</name>
<sequence>MAFRIYEGRSPPTPLDASEFSEEEHDIPLDEEFDLQFYLALRRGPRYVLQEEDVAESQLRYTNCMLAYLADDCHYSFERMQTYLDTHWAPEAQLLSHYRNFYVIWFANPLDCRAIFHNGPYAIDGALLLVRRWTPYTPLPFTYVTRALVWVRLCGLSPECFNVHAGFRAASLVGPVAELQQGLRNNRILDFLQARAFAHQQHRRSTFIPPSYVTANHQFLAEAGAENFPDGFEFEFLEERDHSPLKLYRIQSTHFLLHCNSQ</sequence>
<dbReference type="PANTHER" id="PTHR31286:SF180">
    <property type="entry name" value="OS10G0362600 PROTEIN"/>
    <property type="match status" value="1"/>
</dbReference>
<reference evidence="2" key="1">
    <citation type="submission" date="2023-03" db="EMBL/GenBank/DDBJ databases">
        <authorList>
            <person name="Julca I."/>
        </authorList>
    </citation>
    <scope>NUCLEOTIDE SEQUENCE</scope>
</reference>
<dbReference type="AlphaFoldDB" id="A0AAV1EEE3"/>
<dbReference type="EMBL" id="OX459126">
    <property type="protein sequence ID" value="CAI9118061.1"/>
    <property type="molecule type" value="Genomic_DNA"/>
</dbReference>
<evidence type="ECO:0000313" key="3">
    <source>
        <dbReference type="Proteomes" id="UP001161247"/>
    </source>
</evidence>
<feature type="region of interest" description="Disordered" evidence="1">
    <location>
        <begin position="1"/>
        <end position="21"/>
    </location>
</feature>
<organism evidence="2 3">
    <name type="scientific">Oldenlandia corymbosa var. corymbosa</name>
    <dbReference type="NCBI Taxonomy" id="529605"/>
    <lineage>
        <taxon>Eukaryota</taxon>
        <taxon>Viridiplantae</taxon>
        <taxon>Streptophyta</taxon>
        <taxon>Embryophyta</taxon>
        <taxon>Tracheophyta</taxon>
        <taxon>Spermatophyta</taxon>
        <taxon>Magnoliopsida</taxon>
        <taxon>eudicotyledons</taxon>
        <taxon>Gunneridae</taxon>
        <taxon>Pentapetalae</taxon>
        <taxon>asterids</taxon>
        <taxon>lamiids</taxon>
        <taxon>Gentianales</taxon>
        <taxon>Rubiaceae</taxon>
        <taxon>Rubioideae</taxon>
        <taxon>Spermacoceae</taxon>
        <taxon>Hedyotis-Oldenlandia complex</taxon>
        <taxon>Oldenlandia</taxon>
    </lineage>
</organism>